<dbReference type="OrthoDB" id="9881071at2"/>
<dbReference type="EMBL" id="FMYG01000003">
    <property type="protein sequence ID" value="SDC13992.1"/>
    <property type="molecule type" value="Genomic_DNA"/>
</dbReference>
<dbReference type="AlphaFoldDB" id="A0A1G6J587"/>
<accession>A0A1G6J587</accession>
<dbReference type="Proteomes" id="UP000183203">
    <property type="component" value="Unassembled WGS sequence"/>
</dbReference>
<sequence length="60" mass="7053">MEKVWIVYRGDEDVEILGVLRNQDEATRHAQTLAETRYEGERIWTGGYAVPYRITDDIPR</sequence>
<evidence type="ECO:0000313" key="1">
    <source>
        <dbReference type="EMBL" id="SDC13992.1"/>
    </source>
</evidence>
<evidence type="ECO:0000313" key="2">
    <source>
        <dbReference type="Proteomes" id="UP000183203"/>
    </source>
</evidence>
<protein>
    <submittedName>
        <fullName evidence="1">Uncharacterized protein</fullName>
    </submittedName>
</protein>
<dbReference type="STRING" id="993073.AS029_07305"/>
<reference evidence="1 2" key="1">
    <citation type="submission" date="2016-09" db="EMBL/GenBank/DDBJ databases">
        <authorList>
            <person name="Capua I."/>
            <person name="De Benedictis P."/>
            <person name="Joannis T."/>
            <person name="Lombin L.H."/>
            <person name="Cattoli G."/>
        </authorList>
    </citation>
    <scope>NUCLEOTIDE SEQUENCE [LARGE SCALE GENOMIC DNA]</scope>
    <source>
        <strain evidence="1 2">NIO-1002</strain>
    </source>
</reference>
<gene>
    <name evidence="1" type="ORF">SAMN05216418_1717</name>
</gene>
<organism evidence="1 2">
    <name type="scientific">Microbacterium enclense</name>
    <dbReference type="NCBI Taxonomy" id="993073"/>
    <lineage>
        <taxon>Bacteria</taxon>
        <taxon>Bacillati</taxon>
        <taxon>Actinomycetota</taxon>
        <taxon>Actinomycetes</taxon>
        <taxon>Micrococcales</taxon>
        <taxon>Microbacteriaceae</taxon>
        <taxon>Microbacterium</taxon>
    </lineage>
</organism>
<name>A0A1G6J587_9MICO</name>
<dbReference type="RefSeq" id="WP_058231920.1">
    <property type="nucleotide sequence ID" value="NZ_FMYG01000003.1"/>
</dbReference>
<proteinExistence type="predicted"/>